<feature type="domain" description="Amidohydrolase 3" evidence="2">
    <location>
        <begin position="67"/>
        <end position="472"/>
    </location>
</feature>
<accession>A0A0R2U1Z5</accession>
<dbReference type="InterPro" id="IPR050378">
    <property type="entry name" value="Metallo-dep_Hydrolases_sf"/>
</dbReference>
<dbReference type="Proteomes" id="UP000051213">
    <property type="component" value="Unassembled WGS sequence"/>
</dbReference>
<dbReference type="InterPro" id="IPR032466">
    <property type="entry name" value="Metal_Hydrolase"/>
</dbReference>
<protein>
    <submittedName>
        <fullName evidence="3">D-glutamate deacylase</fullName>
    </submittedName>
</protein>
<gene>
    <name evidence="3" type="ORF">ABS24_06880</name>
</gene>
<reference evidence="3 4" key="1">
    <citation type="submission" date="2015-10" db="EMBL/GenBank/DDBJ databases">
        <title>Metagenome-Assembled Genomes uncover a global brackish microbiome.</title>
        <authorList>
            <person name="Hugerth L.W."/>
            <person name="Larsson J."/>
            <person name="Alneberg J."/>
            <person name="Lindh M.V."/>
            <person name="Legrand C."/>
            <person name="Pinhassi J."/>
            <person name="Andersson A.F."/>
        </authorList>
    </citation>
    <scope>NUCLEOTIDE SEQUENCE [LARGE SCALE GENOMIC DNA]</scope>
    <source>
        <strain evidence="3">BACL26 MAG-121220-bin70</strain>
    </source>
</reference>
<dbReference type="EMBL" id="LICA01000259">
    <property type="protein sequence ID" value="KRO93415.1"/>
    <property type="molecule type" value="Genomic_DNA"/>
</dbReference>
<sequence>MLRVRFSHLVLLAMLAFTSHGNTVDYDLVIANGRVIDPETGLDGIRHLGITAGTIASISMKPLLGAKTVDAKGLVVAPGFIDIHSHTPTQLGQKMNLLDGVTTQLDMEAGAFPVDFFGQDYKDGAQLNYGASVAHFAVRSKVMEGLSTEYLLGSTDPFQMNGKSWTTAASPEQIETMRLMINQGIDQGGLGIGVLLDYLTSAVSADELRMLFEVAGERQVPIHVHVRRGYTGDTAGLIEVINLAKKTRAPLFIVHITHNAMGRVDEWLQMIDEANNAGANIATETLSYAAGGTSISADVFRFRDWQGMFDITYEDVQWVATGEWLTKATWEKYAKQQPRGSVNHHYVKEDWIETALQWPRMMVATDALPAVDLSIKTNPNVAGTFSRVLGHYVRDRGLLTLSDGLARLSLYQAQWMSQASSSFDRKGRIQEGADADIVIFNASRVQANAAYGDPYQPPTGIPFVIVGGQLVVENGVSVDGVYPGKRLLGEVESTPL</sequence>
<dbReference type="NCBIfam" id="NF006560">
    <property type="entry name" value="PRK09061.1"/>
    <property type="match status" value="1"/>
</dbReference>
<dbReference type="InterPro" id="IPR011059">
    <property type="entry name" value="Metal-dep_hydrolase_composite"/>
</dbReference>
<evidence type="ECO:0000313" key="4">
    <source>
        <dbReference type="Proteomes" id="UP000051213"/>
    </source>
</evidence>
<dbReference type="InterPro" id="IPR013108">
    <property type="entry name" value="Amidohydro_3"/>
</dbReference>
<feature type="signal peptide" evidence="1">
    <location>
        <begin position="1"/>
        <end position="21"/>
    </location>
</feature>
<dbReference type="Pfam" id="PF07969">
    <property type="entry name" value="Amidohydro_3"/>
    <property type="match status" value="1"/>
</dbReference>
<comment type="caution">
    <text evidence="3">The sequence shown here is derived from an EMBL/GenBank/DDBJ whole genome shotgun (WGS) entry which is preliminary data.</text>
</comment>
<dbReference type="SUPFAM" id="SSF51338">
    <property type="entry name" value="Composite domain of metallo-dependent hydrolases"/>
    <property type="match status" value="1"/>
</dbReference>
<dbReference type="InterPro" id="IPR023100">
    <property type="entry name" value="D-aminoacylase_insert_dom_sf"/>
</dbReference>
<dbReference type="SUPFAM" id="SSF51556">
    <property type="entry name" value="Metallo-dependent hydrolases"/>
    <property type="match status" value="1"/>
</dbReference>
<dbReference type="Gene3D" id="3.30.1490.130">
    <property type="entry name" value="D-aminoacylase. Domain 3"/>
    <property type="match status" value="1"/>
</dbReference>
<dbReference type="Gene3D" id="2.30.40.10">
    <property type="entry name" value="Urease, subunit C, domain 1"/>
    <property type="match status" value="1"/>
</dbReference>
<keyword evidence="1" id="KW-0732">Signal</keyword>
<evidence type="ECO:0000256" key="1">
    <source>
        <dbReference type="SAM" id="SignalP"/>
    </source>
</evidence>
<dbReference type="PANTHER" id="PTHR11647:SF1">
    <property type="entry name" value="COLLAPSIN RESPONSE MEDIATOR PROTEIN"/>
    <property type="match status" value="1"/>
</dbReference>
<dbReference type="Gene3D" id="3.20.20.140">
    <property type="entry name" value="Metal-dependent hydrolases"/>
    <property type="match status" value="1"/>
</dbReference>
<dbReference type="AlphaFoldDB" id="A0A0R2U1Z5"/>
<dbReference type="PANTHER" id="PTHR11647">
    <property type="entry name" value="HYDRANTOINASE/DIHYDROPYRIMIDINASE FAMILY MEMBER"/>
    <property type="match status" value="1"/>
</dbReference>
<name>A0A0R2U1Z5_9GAMM</name>
<evidence type="ECO:0000313" key="3">
    <source>
        <dbReference type="EMBL" id="KRO93415.1"/>
    </source>
</evidence>
<proteinExistence type="predicted"/>
<feature type="chain" id="PRO_5006425121" evidence="1">
    <location>
        <begin position="22"/>
        <end position="496"/>
    </location>
</feature>
<dbReference type="GO" id="GO:0016811">
    <property type="term" value="F:hydrolase activity, acting on carbon-nitrogen (but not peptide) bonds, in linear amides"/>
    <property type="evidence" value="ECO:0007669"/>
    <property type="project" value="InterPro"/>
</dbReference>
<organism evidence="3 4">
    <name type="scientific">SAR92 bacterium BACL26 MAG-121220-bin70</name>
    <dbReference type="NCBI Taxonomy" id="1655626"/>
    <lineage>
        <taxon>Bacteria</taxon>
        <taxon>Pseudomonadati</taxon>
        <taxon>Pseudomonadota</taxon>
        <taxon>Gammaproteobacteria</taxon>
        <taxon>Cellvibrionales</taxon>
        <taxon>Porticoccaceae</taxon>
        <taxon>SAR92 clade</taxon>
    </lineage>
</organism>
<evidence type="ECO:0000259" key="2">
    <source>
        <dbReference type="Pfam" id="PF07969"/>
    </source>
</evidence>